<dbReference type="Pfam" id="PF10545">
    <property type="entry name" value="MADF_DNA_bdg"/>
    <property type="match status" value="1"/>
</dbReference>
<keyword evidence="2" id="KW-0472">Membrane</keyword>
<dbReference type="Proteomes" id="UP000030746">
    <property type="component" value="Unassembled WGS sequence"/>
</dbReference>
<dbReference type="CTD" id="20239160"/>
<dbReference type="GeneID" id="20239160"/>
<keyword evidence="2" id="KW-0812">Transmembrane</keyword>
<gene>
    <name evidence="4" type="ORF">LOTGIDRAFT_162867</name>
</gene>
<feature type="region of interest" description="Disordered" evidence="1">
    <location>
        <begin position="89"/>
        <end position="128"/>
    </location>
</feature>
<dbReference type="InterPro" id="IPR006578">
    <property type="entry name" value="MADF-dom"/>
</dbReference>
<protein>
    <recommendedName>
        <fullName evidence="3">MADF domain-containing protein</fullName>
    </recommendedName>
</protein>
<organism evidence="4 5">
    <name type="scientific">Lottia gigantea</name>
    <name type="common">Giant owl limpet</name>
    <dbReference type="NCBI Taxonomy" id="225164"/>
    <lineage>
        <taxon>Eukaryota</taxon>
        <taxon>Metazoa</taxon>
        <taxon>Spiralia</taxon>
        <taxon>Lophotrochozoa</taxon>
        <taxon>Mollusca</taxon>
        <taxon>Gastropoda</taxon>
        <taxon>Patellogastropoda</taxon>
        <taxon>Lottioidea</taxon>
        <taxon>Lottiidae</taxon>
        <taxon>Lottia</taxon>
    </lineage>
</organism>
<dbReference type="OrthoDB" id="10071528at2759"/>
<dbReference type="RefSeq" id="XP_009057133.1">
    <property type="nucleotide sequence ID" value="XM_009058885.1"/>
</dbReference>
<keyword evidence="2" id="KW-1133">Transmembrane helix</keyword>
<name>V4A655_LOTGI</name>
<feature type="transmembrane region" description="Helical" evidence="2">
    <location>
        <begin position="59"/>
        <end position="79"/>
    </location>
</feature>
<evidence type="ECO:0000259" key="3">
    <source>
        <dbReference type="Pfam" id="PF10545"/>
    </source>
</evidence>
<dbReference type="EMBL" id="KB202124">
    <property type="protein sequence ID" value="ESO92212.1"/>
    <property type="molecule type" value="Genomic_DNA"/>
</dbReference>
<evidence type="ECO:0000256" key="2">
    <source>
        <dbReference type="SAM" id="Phobius"/>
    </source>
</evidence>
<dbReference type="AlphaFoldDB" id="V4A655"/>
<evidence type="ECO:0000313" key="4">
    <source>
        <dbReference type="EMBL" id="ESO92212.1"/>
    </source>
</evidence>
<dbReference type="HOGENOM" id="CLU_1654120_0_0_1"/>
<keyword evidence="5" id="KW-1185">Reference proteome</keyword>
<proteinExistence type="predicted"/>
<evidence type="ECO:0000256" key="1">
    <source>
        <dbReference type="SAM" id="MobiDB-lite"/>
    </source>
</evidence>
<sequence length="160" mass="17829">MDKTEVLILEVEKNPVLFDKAEKTYKETVKKKDIWKGIGEKVGLTDNSWSLVSPSASRMFSGTTIHTVCIIFVVVYLETNLAKKREQMKTTALPEVPEQKELKNQNGEGEDIKPPPPTDDPVTPSIPDSFLQKLGLKVGKDPINKESSLNACAYRHSTVT</sequence>
<accession>V4A655</accession>
<reference evidence="4 5" key="1">
    <citation type="journal article" date="2013" name="Nature">
        <title>Insights into bilaterian evolution from three spiralian genomes.</title>
        <authorList>
            <person name="Simakov O."/>
            <person name="Marletaz F."/>
            <person name="Cho S.J."/>
            <person name="Edsinger-Gonzales E."/>
            <person name="Havlak P."/>
            <person name="Hellsten U."/>
            <person name="Kuo D.H."/>
            <person name="Larsson T."/>
            <person name="Lv J."/>
            <person name="Arendt D."/>
            <person name="Savage R."/>
            <person name="Osoegawa K."/>
            <person name="de Jong P."/>
            <person name="Grimwood J."/>
            <person name="Chapman J.A."/>
            <person name="Shapiro H."/>
            <person name="Aerts A."/>
            <person name="Otillar R.P."/>
            <person name="Terry A.Y."/>
            <person name="Boore J.L."/>
            <person name="Grigoriev I.V."/>
            <person name="Lindberg D.R."/>
            <person name="Seaver E.C."/>
            <person name="Weisblat D.A."/>
            <person name="Putnam N.H."/>
            <person name="Rokhsar D.S."/>
        </authorList>
    </citation>
    <scope>NUCLEOTIDE SEQUENCE [LARGE SCALE GENOMIC DNA]</scope>
</reference>
<evidence type="ECO:0000313" key="5">
    <source>
        <dbReference type="Proteomes" id="UP000030746"/>
    </source>
</evidence>
<dbReference type="KEGG" id="lgi:LOTGIDRAFT_162867"/>
<feature type="domain" description="MADF" evidence="3">
    <location>
        <begin position="7"/>
        <end position="44"/>
    </location>
</feature>